<protein>
    <submittedName>
        <fullName evidence="2">Glycoside hydrolase family 13</fullName>
    </submittedName>
</protein>
<gene>
    <name evidence="2" type="ORF">BG844_37795</name>
</gene>
<dbReference type="InterPro" id="IPR014756">
    <property type="entry name" value="Ig_E-set"/>
</dbReference>
<dbReference type="Gene3D" id="2.60.40.10">
    <property type="entry name" value="Immunoglobulins"/>
    <property type="match status" value="1"/>
</dbReference>
<comment type="caution">
    <text evidence="2">The sequence shown here is derived from an EMBL/GenBank/DDBJ whole genome shotgun (WGS) entry which is preliminary data.</text>
</comment>
<keyword evidence="3" id="KW-1185">Reference proteome</keyword>
<organism evidence="2 3">
    <name type="scientific">Couchioplanes caeruleus subsp. caeruleus</name>
    <dbReference type="NCBI Taxonomy" id="56427"/>
    <lineage>
        <taxon>Bacteria</taxon>
        <taxon>Bacillati</taxon>
        <taxon>Actinomycetota</taxon>
        <taxon>Actinomycetes</taxon>
        <taxon>Micromonosporales</taxon>
        <taxon>Micromonosporaceae</taxon>
        <taxon>Couchioplanes</taxon>
    </lineage>
</organism>
<evidence type="ECO:0000259" key="1">
    <source>
        <dbReference type="Pfam" id="PF16561"/>
    </source>
</evidence>
<dbReference type="EMBL" id="MEIA01000573">
    <property type="protein sequence ID" value="OJF09401.1"/>
    <property type="molecule type" value="Genomic_DNA"/>
</dbReference>
<evidence type="ECO:0000313" key="2">
    <source>
        <dbReference type="EMBL" id="OJF09401.1"/>
    </source>
</evidence>
<sequence>MIKRSKLFGNKTRVTFCLPKDAPEGAVSVVGTFNDWRPGLHELKIRRDGTRTVTLSLEPGHYRFRYLASDGVWLDDEHADAVGPHGSELLL</sequence>
<dbReference type="InterPro" id="IPR013783">
    <property type="entry name" value="Ig-like_fold"/>
</dbReference>
<dbReference type="CDD" id="cd07184">
    <property type="entry name" value="E_set_Isoamylase_like_N"/>
    <property type="match status" value="1"/>
</dbReference>
<reference evidence="2 3" key="1">
    <citation type="submission" date="2016-09" db="EMBL/GenBank/DDBJ databases">
        <title>Couchioplanes caeruleus draft genome sequence.</title>
        <authorList>
            <person name="Sheehan J."/>
            <person name="Caffrey P."/>
        </authorList>
    </citation>
    <scope>NUCLEOTIDE SEQUENCE [LARGE SCALE GENOMIC DNA]</scope>
    <source>
        <strain evidence="2 3">DSM 43634</strain>
    </source>
</reference>
<accession>A0A1K0F991</accession>
<dbReference type="GO" id="GO:0005975">
    <property type="term" value="P:carbohydrate metabolic process"/>
    <property type="evidence" value="ECO:0007669"/>
    <property type="project" value="UniProtKB-ARBA"/>
</dbReference>
<dbReference type="InterPro" id="IPR032640">
    <property type="entry name" value="AMPK1_CBM"/>
</dbReference>
<evidence type="ECO:0000313" key="3">
    <source>
        <dbReference type="Proteomes" id="UP000182486"/>
    </source>
</evidence>
<dbReference type="Pfam" id="PF16561">
    <property type="entry name" value="AMPK1_CBM"/>
    <property type="match status" value="1"/>
</dbReference>
<dbReference type="GO" id="GO:0016787">
    <property type="term" value="F:hydrolase activity"/>
    <property type="evidence" value="ECO:0007669"/>
    <property type="project" value="UniProtKB-KW"/>
</dbReference>
<dbReference type="SUPFAM" id="SSF81296">
    <property type="entry name" value="E set domains"/>
    <property type="match status" value="1"/>
</dbReference>
<feature type="domain" description="AMP-activated protein kinase glycogen-binding" evidence="1">
    <location>
        <begin position="26"/>
        <end position="79"/>
    </location>
</feature>
<dbReference type="AlphaFoldDB" id="A0A1K0F991"/>
<keyword evidence="2" id="KW-0378">Hydrolase</keyword>
<dbReference type="Proteomes" id="UP000182486">
    <property type="component" value="Unassembled WGS sequence"/>
</dbReference>
<dbReference type="RefSeq" id="WP_071810268.1">
    <property type="nucleotide sequence ID" value="NZ_MEIA01000573.1"/>
</dbReference>
<name>A0A1K0F991_9ACTN</name>
<proteinExistence type="predicted"/>